<evidence type="ECO:0000256" key="5">
    <source>
        <dbReference type="RuleBase" id="RU362125"/>
    </source>
</evidence>
<comment type="cofactor">
    <cofactor evidence="1 5">
        <name>FAD</name>
        <dbReference type="ChEBI" id="CHEBI:57692"/>
    </cofactor>
</comment>
<dbReference type="OrthoDB" id="9770681at2"/>
<accession>A0A6H9WJZ6</accession>
<protein>
    <submittedName>
        <fullName evidence="8">Glutaryl-CoA dehydrogenase</fullName>
    </submittedName>
</protein>
<evidence type="ECO:0000313" key="8">
    <source>
        <dbReference type="EMBL" id="KAB1646976.1"/>
    </source>
</evidence>
<comment type="caution">
    <text evidence="8">The sequence shown here is derived from an EMBL/GenBank/DDBJ whole genome shotgun (WGS) entry which is preliminary data.</text>
</comment>
<dbReference type="InterPro" id="IPR036250">
    <property type="entry name" value="AcylCo_DH-like_C"/>
</dbReference>
<dbReference type="PANTHER" id="PTHR43188:SF1">
    <property type="entry name" value="ACYL-COA DEHYDROGENASE"/>
    <property type="match status" value="1"/>
</dbReference>
<organism evidence="8 9">
    <name type="scientific">Pseudoclavibacter endophyticus</name>
    <dbReference type="NCBI Taxonomy" id="1778590"/>
    <lineage>
        <taxon>Bacteria</taxon>
        <taxon>Bacillati</taxon>
        <taxon>Actinomycetota</taxon>
        <taxon>Actinomycetes</taxon>
        <taxon>Micrococcales</taxon>
        <taxon>Microbacteriaceae</taxon>
        <taxon>Pseudoclavibacter</taxon>
    </lineage>
</organism>
<evidence type="ECO:0000313" key="9">
    <source>
        <dbReference type="Proteomes" id="UP000431744"/>
    </source>
</evidence>
<feature type="domain" description="Acyl-CoA dehydrogenase/oxidase C-terminal" evidence="6">
    <location>
        <begin position="252"/>
        <end position="390"/>
    </location>
</feature>
<evidence type="ECO:0000259" key="6">
    <source>
        <dbReference type="Pfam" id="PF00441"/>
    </source>
</evidence>
<dbReference type="Gene3D" id="2.40.110.10">
    <property type="entry name" value="Butyryl-CoA Dehydrogenase, subunit A, domain 2"/>
    <property type="match status" value="1"/>
</dbReference>
<dbReference type="Pfam" id="PF02770">
    <property type="entry name" value="Acyl-CoA_dh_M"/>
    <property type="match status" value="1"/>
</dbReference>
<dbReference type="PANTHER" id="PTHR43188">
    <property type="entry name" value="ACYL-COENZYME A OXIDASE"/>
    <property type="match status" value="1"/>
</dbReference>
<feature type="domain" description="Acyl-CoA oxidase/dehydrogenase middle" evidence="7">
    <location>
        <begin position="134"/>
        <end position="231"/>
    </location>
</feature>
<dbReference type="InterPro" id="IPR009100">
    <property type="entry name" value="AcylCoA_DH/oxidase_NM_dom_sf"/>
</dbReference>
<dbReference type="InterPro" id="IPR006091">
    <property type="entry name" value="Acyl-CoA_Oxase/DH_mid-dom"/>
</dbReference>
<keyword evidence="9" id="KW-1185">Reference proteome</keyword>
<name>A0A6H9WJZ6_9MICO</name>
<dbReference type="InterPro" id="IPR045008">
    <property type="entry name" value="ACX4-like"/>
</dbReference>
<keyword evidence="4 5" id="KW-0274">FAD</keyword>
<dbReference type="GO" id="GO:0003995">
    <property type="term" value="F:acyl-CoA dehydrogenase activity"/>
    <property type="evidence" value="ECO:0007669"/>
    <property type="project" value="InterPro"/>
</dbReference>
<dbReference type="AlphaFoldDB" id="A0A6H9WJZ6"/>
<dbReference type="Gene3D" id="1.10.540.10">
    <property type="entry name" value="Acyl-CoA dehydrogenase/oxidase, N-terminal domain"/>
    <property type="match status" value="1"/>
</dbReference>
<evidence type="ECO:0000259" key="7">
    <source>
        <dbReference type="Pfam" id="PF02770"/>
    </source>
</evidence>
<comment type="similarity">
    <text evidence="2 5">Belongs to the acyl-CoA dehydrogenase family.</text>
</comment>
<dbReference type="Proteomes" id="UP000431744">
    <property type="component" value="Unassembled WGS sequence"/>
</dbReference>
<dbReference type="SUPFAM" id="SSF47203">
    <property type="entry name" value="Acyl-CoA dehydrogenase C-terminal domain-like"/>
    <property type="match status" value="1"/>
</dbReference>
<dbReference type="GO" id="GO:0006635">
    <property type="term" value="P:fatty acid beta-oxidation"/>
    <property type="evidence" value="ECO:0007669"/>
    <property type="project" value="InterPro"/>
</dbReference>
<dbReference type="InterPro" id="IPR009075">
    <property type="entry name" value="AcylCo_DH/oxidase_C"/>
</dbReference>
<keyword evidence="5" id="KW-0560">Oxidoreductase</keyword>
<dbReference type="GO" id="GO:0050660">
    <property type="term" value="F:flavin adenine dinucleotide binding"/>
    <property type="evidence" value="ECO:0007669"/>
    <property type="project" value="InterPro"/>
</dbReference>
<dbReference type="Pfam" id="PF00441">
    <property type="entry name" value="Acyl-CoA_dh_1"/>
    <property type="match status" value="1"/>
</dbReference>
<reference evidence="8 9" key="1">
    <citation type="submission" date="2019-09" db="EMBL/GenBank/DDBJ databases">
        <title>Phylogeny of genus Pseudoclavibacter and closely related genus.</title>
        <authorList>
            <person name="Li Y."/>
        </authorList>
    </citation>
    <scope>NUCLEOTIDE SEQUENCE [LARGE SCALE GENOMIC DNA]</scope>
    <source>
        <strain evidence="8 9">EGI 60007</strain>
    </source>
</reference>
<keyword evidence="3 5" id="KW-0285">Flavoprotein</keyword>
<dbReference type="InterPro" id="IPR046373">
    <property type="entry name" value="Acyl-CoA_Oxase/DH_mid-dom_sf"/>
</dbReference>
<proteinExistence type="inferred from homology"/>
<evidence type="ECO:0000256" key="4">
    <source>
        <dbReference type="ARBA" id="ARBA00022827"/>
    </source>
</evidence>
<dbReference type="EMBL" id="WBJY01000004">
    <property type="protein sequence ID" value="KAB1646976.1"/>
    <property type="molecule type" value="Genomic_DNA"/>
</dbReference>
<evidence type="ECO:0000256" key="1">
    <source>
        <dbReference type="ARBA" id="ARBA00001974"/>
    </source>
</evidence>
<gene>
    <name evidence="8" type="ORF">F8O04_14425</name>
</gene>
<dbReference type="InterPro" id="IPR037069">
    <property type="entry name" value="AcylCoA_DH/ox_N_sf"/>
</dbReference>
<dbReference type="SUPFAM" id="SSF56645">
    <property type="entry name" value="Acyl-CoA dehydrogenase NM domain-like"/>
    <property type="match status" value="1"/>
</dbReference>
<evidence type="ECO:0000256" key="3">
    <source>
        <dbReference type="ARBA" id="ARBA00022630"/>
    </source>
</evidence>
<evidence type="ECO:0000256" key="2">
    <source>
        <dbReference type="ARBA" id="ARBA00009347"/>
    </source>
</evidence>
<dbReference type="Gene3D" id="1.20.140.10">
    <property type="entry name" value="Butyryl-CoA Dehydrogenase, subunit A, domain 3"/>
    <property type="match status" value="1"/>
</dbReference>
<sequence>MTDDEAADFFGFAGTLTDAERSKLAELRALLDERVRPHLADWWERAHTPVELRRDLAALRLEDDPALLADGDGDDPRPLFTGFKNFELARCDLSTAMLYGGQVSMFRTLVRQGGSLTQVREMDARIRSFDLTGCFALTEPAHGSDVARGLETTATRHGDGPDATWTITGEKRWIGNADASELLGVVAKDAADGRAKVFLVPRTAPGVELEPITGKMSLRIVRNSNIRLNDVTVREADRLQGIDSFADLARILGSLRADVVWFAAGMQAGALEAARRYAMGRAQFGRPIASYQLIQEKLARMLGNTTATLALAVSLTGLDERGIRTEAQAAMSKLWSADRLRETVALARETCGGEGITLARDVGRFFADAEALYTYEGTREINALIVGRELTGIGAFV</sequence>